<dbReference type="PANTHER" id="PTHR30461:SF2">
    <property type="entry name" value="SERINE RECOMBINASE PINE-RELATED"/>
    <property type="match status" value="1"/>
</dbReference>
<proteinExistence type="predicted"/>
<reference evidence="5" key="1">
    <citation type="submission" date="2020-03" db="EMBL/GenBank/DDBJ databases">
        <title>The deep terrestrial virosphere.</title>
        <authorList>
            <person name="Holmfeldt K."/>
            <person name="Nilsson E."/>
            <person name="Simone D."/>
            <person name="Lopez-Fernandez M."/>
            <person name="Wu X."/>
            <person name="de Brujin I."/>
            <person name="Lundin D."/>
            <person name="Andersson A."/>
            <person name="Bertilsson S."/>
            <person name="Dopson M."/>
        </authorList>
    </citation>
    <scope>NUCLEOTIDE SEQUENCE</scope>
    <source>
        <strain evidence="5">TM448A00285</strain>
    </source>
</reference>
<evidence type="ECO:0000256" key="1">
    <source>
        <dbReference type="ARBA" id="ARBA00023125"/>
    </source>
</evidence>
<dbReference type="GO" id="GO:0003677">
    <property type="term" value="F:DNA binding"/>
    <property type="evidence" value="ECO:0007669"/>
    <property type="project" value="UniProtKB-KW"/>
</dbReference>
<organism evidence="5">
    <name type="scientific">viral metagenome</name>
    <dbReference type="NCBI Taxonomy" id="1070528"/>
    <lineage>
        <taxon>unclassified sequences</taxon>
        <taxon>metagenomes</taxon>
        <taxon>organismal metagenomes</taxon>
    </lineage>
</organism>
<dbReference type="PANTHER" id="PTHR30461">
    <property type="entry name" value="DNA-INVERTASE FROM LAMBDOID PROPHAGE"/>
    <property type="match status" value="1"/>
</dbReference>
<keyword evidence="2" id="KW-0233">DNA recombination</keyword>
<dbReference type="Pfam" id="PF13408">
    <property type="entry name" value="Zn_ribbon_recom"/>
    <property type="match status" value="1"/>
</dbReference>
<evidence type="ECO:0000313" key="5">
    <source>
        <dbReference type="EMBL" id="QJA45856.1"/>
    </source>
</evidence>
<feature type="coiled-coil region" evidence="3">
    <location>
        <begin position="166"/>
        <end position="234"/>
    </location>
</feature>
<dbReference type="EMBL" id="MT143998">
    <property type="protein sequence ID" value="QJA45856.1"/>
    <property type="molecule type" value="Genomic_DNA"/>
</dbReference>
<keyword evidence="3" id="KW-0175">Coiled coil</keyword>
<dbReference type="InterPro" id="IPR050639">
    <property type="entry name" value="SSR_resolvase"/>
</dbReference>
<dbReference type="InterPro" id="IPR025827">
    <property type="entry name" value="Zn_ribbon_recom_dom"/>
</dbReference>
<sequence length="339" mass="37530">MYAAGATVGRIHRELHLYGAINSYRTFWPNRLYVGVLQFGDLTIPDYCDPIISQPIWDACQERLKHYAGHHHVQSGSKDHPRRANSPFILSGLARCARCGSPLYGHSSKQRSGSVLQSYFCTRAYRNRDCLKRRIPRLTFENAVLDTLTGYILRPDTLQAARQLIIDEQAGALEEYRRQAKALSGQLSKLRRQIKNVTAAIAESGHSQALLARLADLETQETALLQRRVELETAAVAPLPPLDLAQLPAALAALRQSSDPQTLRAILGAFIDHVTVQRDGNTLTGVIYYYLPPDLKKAIPPPESGGSTVPISLCPSGPPLYRHSLPYSFTTPCHKKTGS</sequence>
<keyword evidence="1" id="KW-0238">DNA-binding</keyword>
<dbReference type="AlphaFoldDB" id="A0A6H1ZD66"/>
<gene>
    <name evidence="5" type="ORF">TM448A00285_0034</name>
</gene>
<name>A0A6H1ZD66_9ZZZZ</name>
<dbReference type="GO" id="GO:0000150">
    <property type="term" value="F:DNA strand exchange activity"/>
    <property type="evidence" value="ECO:0007669"/>
    <property type="project" value="TreeGrafter"/>
</dbReference>
<accession>A0A6H1ZD66</accession>
<evidence type="ECO:0000259" key="4">
    <source>
        <dbReference type="Pfam" id="PF13408"/>
    </source>
</evidence>
<feature type="domain" description="Recombinase zinc beta ribbon" evidence="4">
    <location>
        <begin position="89"/>
        <end position="148"/>
    </location>
</feature>
<evidence type="ECO:0000256" key="3">
    <source>
        <dbReference type="SAM" id="Coils"/>
    </source>
</evidence>
<protein>
    <submittedName>
        <fullName evidence="5">Putative site-specific DNA recombinase</fullName>
    </submittedName>
</protein>
<evidence type="ECO:0000256" key="2">
    <source>
        <dbReference type="ARBA" id="ARBA00023172"/>
    </source>
</evidence>